<evidence type="ECO:0000259" key="3">
    <source>
        <dbReference type="Pfam" id="PF00149"/>
    </source>
</evidence>
<keyword evidence="6" id="KW-1185">Reference proteome</keyword>
<gene>
    <name evidence="5" type="ORF">K1I37_04600</name>
</gene>
<dbReference type="GO" id="GO:0000166">
    <property type="term" value="F:nucleotide binding"/>
    <property type="evidence" value="ECO:0007669"/>
    <property type="project" value="UniProtKB-KW"/>
</dbReference>
<organism evidence="5 6">
    <name type="scientific">Alicyclobacillus acidoterrestris (strain ATCC 49025 / DSM 3922 / CIP 106132 / NCIMB 13137 / GD3B)</name>
    <dbReference type="NCBI Taxonomy" id="1356854"/>
    <lineage>
        <taxon>Bacteria</taxon>
        <taxon>Bacillati</taxon>
        <taxon>Bacillota</taxon>
        <taxon>Bacilli</taxon>
        <taxon>Bacillales</taxon>
        <taxon>Alicyclobacillaceae</taxon>
        <taxon>Alicyclobacillus</taxon>
    </lineage>
</organism>
<dbReference type="Proteomes" id="UP000829401">
    <property type="component" value="Chromosome"/>
</dbReference>
<evidence type="ECO:0000256" key="1">
    <source>
        <dbReference type="ARBA" id="ARBA00022729"/>
    </source>
</evidence>
<dbReference type="Gene3D" id="3.90.780.10">
    <property type="entry name" value="5'-Nucleotidase, C-terminal domain"/>
    <property type="match status" value="1"/>
</dbReference>
<dbReference type="CDD" id="cd00845">
    <property type="entry name" value="MPP_UshA_N_like"/>
    <property type="match status" value="1"/>
</dbReference>
<dbReference type="Pfam" id="PF00149">
    <property type="entry name" value="Metallophos"/>
    <property type="match status" value="1"/>
</dbReference>
<dbReference type="InterPro" id="IPR004843">
    <property type="entry name" value="Calcineurin-like_PHP"/>
</dbReference>
<dbReference type="InterPro" id="IPR029052">
    <property type="entry name" value="Metallo-depent_PP-like"/>
</dbReference>
<dbReference type="RefSeq" id="WP_031219090.1">
    <property type="nucleotide sequence ID" value="NZ_AURB01000164.1"/>
</dbReference>
<dbReference type="PANTHER" id="PTHR11575:SF23">
    <property type="entry name" value="5-NUCLEOTIDASE FAMILY PROTEIN"/>
    <property type="match status" value="1"/>
</dbReference>
<dbReference type="InterPro" id="IPR036907">
    <property type="entry name" value="5'-Nucleotdase_C_sf"/>
</dbReference>
<feature type="domain" description="5'-Nucleotidase C-terminal" evidence="4">
    <location>
        <begin position="289"/>
        <end position="426"/>
    </location>
</feature>
<dbReference type="EMBL" id="CP080467">
    <property type="protein sequence ID" value="UNO49794.1"/>
    <property type="molecule type" value="Genomic_DNA"/>
</dbReference>
<dbReference type="GO" id="GO:0008253">
    <property type="term" value="F:5'-nucleotidase activity"/>
    <property type="evidence" value="ECO:0007669"/>
    <property type="project" value="TreeGrafter"/>
</dbReference>
<dbReference type="InterPro" id="IPR008334">
    <property type="entry name" value="5'-Nucleotdase_C"/>
</dbReference>
<dbReference type="KEGG" id="aaco:K1I37_04600"/>
<feature type="domain" description="Calcineurin-like phosphoesterase" evidence="3">
    <location>
        <begin position="4"/>
        <end position="203"/>
    </location>
</feature>
<dbReference type="Pfam" id="PF02872">
    <property type="entry name" value="5_nucleotid_C"/>
    <property type="match status" value="1"/>
</dbReference>
<sequence>MQIHLLHMNDVHSQLESYMRLGHQLRTLRSELEQAGNFVLTFDLGDVLDRVRPETEATMGLINVDMMAALGVDGWVFGNNEGLTIPVEFWPLLTQHAQTTVYGTNFRRPGQVPFDCFSDTHIYEREGIRIGVFGLTPDYTLPYSMLGVSAEDPFVRAKETVEKLRKSGVDVIVCLSHLGRRADHRLAAEVPHIDVILGGHTHEFMKEPDWVNGTAIFQPGKHARMFGHTAITLDDDKHVVSVTAKPIEVLLNTPYDADMKRAYENHLEGVQEVLNRRVVTLSQRLPLVYERESPFANLLADVLYDECEGDLCVMMTGALNSSLLPGEVKLNHLLGACPTPTRPIVVTLTGRELTEALNQGIQSDTYGRHGIGFGFRGGKIGYLVVSGAMVDVAMDRAGQPRIKEVHVGQVPLDCAREYRVITCEYLWLSPVFQPFRQAREITYYPPLVREVLLARIHEEGRMERAATPRYRYFHNG</sequence>
<dbReference type="GO" id="GO:0030288">
    <property type="term" value="C:outer membrane-bounded periplasmic space"/>
    <property type="evidence" value="ECO:0007669"/>
    <property type="project" value="TreeGrafter"/>
</dbReference>
<evidence type="ECO:0000259" key="4">
    <source>
        <dbReference type="Pfam" id="PF02872"/>
    </source>
</evidence>
<evidence type="ECO:0000313" key="6">
    <source>
        <dbReference type="Proteomes" id="UP000829401"/>
    </source>
</evidence>
<dbReference type="AlphaFoldDB" id="A0A9E7CRF3"/>
<dbReference type="Gene3D" id="3.60.21.10">
    <property type="match status" value="1"/>
</dbReference>
<dbReference type="GO" id="GO:0008768">
    <property type="term" value="F:UDP-sugar diphosphatase activity"/>
    <property type="evidence" value="ECO:0007669"/>
    <property type="project" value="TreeGrafter"/>
</dbReference>
<dbReference type="SUPFAM" id="SSF56300">
    <property type="entry name" value="Metallo-dependent phosphatases"/>
    <property type="match status" value="1"/>
</dbReference>
<keyword evidence="2" id="KW-0547">Nucleotide-binding</keyword>
<proteinExistence type="inferred from homology"/>
<dbReference type="PRINTS" id="PR01607">
    <property type="entry name" value="APYRASEFAMLY"/>
</dbReference>
<dbReference type="InterPro" id="IPR006179">
    <property type="entry name" value="5_nucleotidase/apyrase"/>
</dbReference>
<dbReference type="OrthoDB" id="9793179at2"/>
<evidence type="ECO:0000256" key="2">
    <source>
        <dbReference type="RuleBase" id="RU362119"/>
    </source>
</evidence>
<dbReference type="GO" id="GO:0009166">
    <property type="term" value="P:nucleotide catabolic process"/>
    <property type="evidence" value="ECO:0007669"/>
    <property type="project" value="InterPro"/>
</dbReference>
<keyword evidence="2" id="KW-0378">Hydrolase</keyword>
<evidence type="ECO:0000313" key="5">
    <source>
        <dbReference type="EMBL" id="UNO49794.1"/>
    </source>
</evidence>
<name>A0A9E7CRF3_ALIAG</name>
<comment type="similarity">
    <text evidence="2">Belongs to the 5'-nucleotidase family.</text>
</comment>
<protein>
    <submittedName>
        <fullName evidence="5">Bifunctional metallophosphatase/5'-nucleotidase</fullName>
    </submittedName>
</protein>
<dbReference type="SUPFAM" id="SSF55816">
    <property type="entry name" value="5'-nucleotidase (syn. UDP-sugar hydrolase), C-terminal domain"/>
    <property type="match status" value="1"/>
</dbReference>
<dbReference type="PANTHER" id="PTHR11575">
    <property type="entry name" value="5'-NUCLEOTIDASE-RELATED"/>
    <property type="match status" value="1"/>
</dbReference>
<accession>A0A9E7CRF3</accession>
<reference evidence="6" key="1">
    <citation type="journal article" date="2022" name="G3 (Bethesda)">
        <title>Unveiling the complete genome sequence of Alicyclobacillus acidoterrestris DSM 3922T, a taint-producing strain.</title>
        <authorList>
            <person name="Leonardo I.C."/>
            <person name="Barreto Crespo M.T."/>
            <person name="Gaspar F.B."/>
        </authorList>
    </citation>
    <scope>NUCLEOTIDE SEQUENCE [LARGE SCALE GENOMIC DNA]</scope>
    <source>
        <strain evidence="6">DSM 3922</strain>
    </source>
</reference>
<keyword evidence="1" id="KW-0732">Signal</keyword>